<sequence>MGKHGAAATTEGEYPSRQRKRAKRANQLKHRSRNAKRAAHKLENQAYAQRQGEVEILDNENLAGYSEWDEPWDDFDYRDDDWSDHGSEARSGEVQGDQTSTEA</sequence>
<dbReference type="EMBL" id="HBFB01010175">
    <property type="protein sequence ID" value="CAD8673393.1"/>
    <property type="molecule type" value="Transcribed_RNA"/>
</dbReference>
<gene>
    <name evidence="2" type="ORF">CLEI1391_LOCUS5792</name>
</gene>
<feature type="region of interest" description="Disordered" evidence="1">
    <location>
        <begin position="1"/>
        <end position="47"/>
    </location>
</feature>
<feature type="compositionally biased region" description="Acidic residues" evidence="1">
    <location>
        <begin position="68"/>
        <end position="82"/>
    </location>
</feature>
<dbReference type="AlphaFoldDB" id="A0A7S0RC84"/>
<feature type="compositionally biased region" description="Basic residues" evidence="1">
    <location>
        <begin position="17"/>
        <end position="39"/>
    </location>
</feature>
<protein>
    <submittedName>
        <fullName evidence="2">Uncharacterized protein</fullName>
    </submittedName>
</protein>
<accession>A0A7S0RC84</accession>
<name>A0A7S0RC84_9CHLO</name>
<evidence type="ECO:0000256" key="1">
    <source>
        <dbReference type="SAM" id="MobiDB-lite"/>
    </source>
</evidence>
<organism evidence="2">
    <name type="scientific">Chlamydomonas leiostraca</name>
    <dbReference type="NCBI Taxonomy" id="1034604"/>
    <lineage>
        <taxon>Eukaryota</taxon>
        <taxon>Viridiplantae</taxon>
        <taxon>Chlorophyta</taxon>
        <taxon>core chlorophytes</taxon>
        <taxon>Chlorophyceae</taxon>
        <taxon>CS clade</taxon>
        <taxon>Chlamydomonadales</taxon>
        <taxon>Chlamydomonadaceae</taxon>
        <taxon>Chlamydomonas</taxon>
    </lineage>
</organism>
<proteinExistence type="predicted"/>
<feature type="region of interest" description="Disordered" evidence="1">
    <location>
        <begin position="68"/>
        <end position="103"/>
    </location>
</feature>
<reference evidence="2" key="1">
    <citation type="submission" date="2021-01" db="EMBL/GenBank/DDBJ databases">
        <authorList>
            <person name="Corre E."/>
            <person name="Pelletier E."/>
            <person name="Niang G."/>
            <person name="Scheremetjew M."/>
            <person name="Finn R."/>
            <person name="Kale V."/>
            <person name="Holt S."/>
            <person name="Cochrane G."/>
            <person name="Meng A."/>
            <person name="Brown T."/>
            <person name="Cohen L."/>
        </authorList>
    </citation>
    <scope>NUCLEOTIDE SEQUENCE</scope>
    <source>
        <strain evidence="2">SAG 11-49</strain>
    </source>
</reference>
<evidence type="ECO:0000313" key="2">
    <source>
        <dbReference type="EMBL" id="CAD8673393.1"/>
    </source>
</evidence>